<protein>
    <recommendedName>
        <fullName evidence="2">Myb-like domain-containing protein</fullName>
    </recommendedName>
</protein>
<keyword evidence="1" id="KW-0175">Coiled coil</keyword>
<feature type="domain" description="Myb-like" evidence="2">
    <location>
        <begin position="62"/>
        <end position="111"/>
    </location>
</feature>
<dbReference type="SMART" id="SM00717">
    <property type="entry name" value="SANT"/>
    <property type="match status" value="1"/>
</dbReference>
<evidence type="ECO:0000313" key="4">
    <source>
        <dbReference type="Proteomes" id="UP000001064"/>
    </source>
</evidence>
<keyword evidence="4" id="KW-1185">Reference proteome</keyword>
<dbReference type="AlphaFoldDB" id="F0ZK93"/>
<name>F0ZK93_DICPU</name>
<dbReference type="CDD" id="cd00167">
    <property type="entry name" value="SANT"/>
    <property type="match status" value="1"/>
</dbReference>
<evidence type="ECO:0000259" key="2">
    <source>
        <dbReference type="SMART" id="SM00717"/>
    </source>
</evidence>
<dbReference type="Proteomes" id="UP000001064">
    <property type="component" value="Unassembled WGS sequence"/>
</dbReference>
<sequence>MLKLNSSGITKYRLSILKEQYYNIKSFSKSSKNDIAIPPSQDGLLNKVGSKEQSPKKERVATIKGWSEAEKELVKTGMEKFGKKNYQAIQEFVGTKSYVQLVNYMMSFSIAEQKLIEKQRLAEEEIKKEEERKLEELRVKQPLLVGKYDIFDFETKKESDKMLVSMPTVFQKNRGRIKIFYDQNMTKAQYFKPYIELLSEKSDVKILYYARIAKTPVHFIESDIELTSMFSFEKKQSQLYLFNFLSKYLGFKSLNDWLKIDNSIINKYLLDRVLQNYGGSLELCLLELYPNHPWIFPTFKRTKDLLVYIKTKRLKDSGYLNDEKIKLLSGETDLEDFIKTIPSNILKNIFPPVIYQTYSKNVFTKEMLLKRHLKYKYSEGKEEQQPTEEHQQQPDDPETVQQKLQEISRRNKVTKEQLLKGIYFESEEEKNKALKFSNNVYQVEVESNPFFKVSARLKDPFSKIKSFDPTINVLMFKALNTRLKTRPHYEDFIKKVTSRYNINSSKDWYNLKYDDWLRENTLPNSHREYLFSSLESQIPGIELRGFKDKHFVDCFFLSEARLKVREILWRIVREQFGEKATLEDWYNLVFKDFKQNDKDELKNISKFSSIRLDHYSAFAYPYYDWILTKFTHFDQNSRSPYSIENIFRDDTEMNNLEDFYTTNLEKVTSYFSNFSLYRVASKKFLQDNVYLFKFTQFRESEFKSSNPNTLYIHSERFYQHLVSTENLEHPLDFIHFYLNNRNNISASPTFMEYGLPLILKSYFGIEPIIKANDLSEGNIRELYKLFDKNIKEEKDVLKLSFSKLIK</sequence>
<dbReference type="VEuPathDB" id="AmoebaDB:DICPUDRAFT_152008"/>
<dbReference type="FunCoup" id="F0ZK93">
    <property type="interactions" value="398"/>
</dbReference>
<reference evidence="4" key="1">
    <citation type="journal article" date="2011" name="Genome Biol.">
        <title>Comparative genomics of the social amoebae Dictyostelium discoideum and Dictyostelium purpureum.</title>
        <authorList>
            <consortium name="US DOE Joint Genome Institute (JGI-PGF)"/>
            <person name="Sucgang R."/>
            <person name="Kuo A."/>
            <person name="Tian X."/>
            <person name="Salerno W."/>
            <person name="Parikh A."/>
            <person name="Feasley C.L."/>
            <person name="Dalin E."/>
            <person name="Tu H."/>
            <person name="Huang E."/>
            <person name="Barry K."/>
            <person name="Lindquist E."/>
            <person name="Shapiro H."/>
            <person name="Bruce D."/>
            <person name="Schmutz J."/>
            <person name="Salamov A."/>
            <person name="Fey P."/>
            <person name="Gaudet P."/>
            <person name="Anjard C."/>
            <person name="Babu M.M."/>
            <person name="Basu S."/>
            <person name="Bushmanova Y."/>
            <person name="van der Wel H."/>
            <person name="Katoh-Kurasawa M."/>
            <person name="Dinh C."/>
            <person name="Coutinho P.M."/>
            <person name="Saito T."/>
            <person name="Elias M."/>
            <person name="Schaap P."/>
            <person name="Kay R.R."/>
            <person name="Henrissat B."/>
            <person name="Eichinger L."/>
            <person name="Rivero F."/>
            <person name="Putnam N.H."/>
            <person name="West C.M."/>
            <person name="Loomis W.F."/>
            <person name="Chisholm R.L."/>
            <person name="Shaulsky G."/>
            <person name="Strassmann J.E."/>
            <person name="Queller D.C."/>
            <person name="Kuspa A."/>
            <person name="Grigoriev I.V."/>
        </authorList>
    </citation>
    <scope>NUCLEOTIDE SEQUENCE [LARGE SCALE GENOMIC DNA]</scope>
    <source>
        <strain evidence="4">QSDP1</strain>
    </source>
</reference>
<dbReference type="EMBL" id="GL871053">
    <property type="protein sequence ID" value="EGC35645.1"/>
    <property type="molecule type" value="Genomic_DNA"/>
</dbReference>
<dbReference type="SUPFAM" id="SSF46689">
    <property type="entry name" value="Homeodomain-like"/>
    <property type="match status" value="1"/>
</dbReference>
<dbReference type="InterPro" id="IPR001005">
    <property type="entry name" value="SANT/Myb"/>
</dbReference>
<dbReference type="GeneID" id="10501089"/>
<dbReference type="OMA" id="PNSHREY"/>
<feature type="coiled-coil region" evidence="1">
    <location>
        <begin position="112"/>
        <end position="140"/>
    </location>
</feature>
<dbReference type="InParanoid" id="F0ZK93"/>
<organism evidence="3 4">
    <name type="scientific">Dictyostelium purpureum</name>
    <name type="common">Slime mold</name>
    <dbReference type="NCBI Taxonomy" id="5786"/>
    <lineage>
        <taxon>Eukaryota</taxon>
        <taxon>Amoebozoa</taxon>
        <taxon>Evosea</taxon>
        <taxon>Eumycetozoa</taxon>
        <taxon>Dictyostelia</taxon>
        <taxon>Dictyosteliales</taxon>
        <taxon>Dictyosteliaceae</taxon>
        <taxon>Dictyostelium</taxon>
    </lineage>
</organism>
<dbReference type="KEGG" id="dpp:DICPUDRAFT_152008"/>
<dbReference type="InterPro" id="IPR009057">
    <property type="entry name" value="Homeodomain-like_sf"/>
</dbReference>
<accession>F0ZK93</accession>
<dbReference type="RefSeq" id="XP_003287824.1">
    <property type="nucleotide sequence ID" value="XM_003287776.1"/>
</dbReference>
<dbReference type="Gene3D" id="1.20.58.1880">
    <property type="match status" value="1"/>
</dbReference>
<dbReference type="OrthoDB" id="2240312at2759"/>
<gene>
    <name evidence="3" type="ORF">DICPUDRAFT_152008</name>
</gene>
<evidence type="ECO:0000256" key="1">
    <source>
        <dbReference type="SAM" id="Coils"/>
    </source>
</evidence>
<evidence type="ECO:0000313" key="3">
    <source>
        <dbReference type="EMBL" id="EGC35645.1"/>
    </source>
</evidence>
<proteinExistence type="predicted"/>